<sequence length="308" mass="36398">MYSRAQLIKDVFTLAKAGKQNYTLPLELIRYIPYENESLPRVIFYEEMEKIMTSLFSVELDWKFRNYMRKIFDKKQIGINPPTERNYYKKYNWALDLGFSCQFDIKKCTQKFVNKFKKWMRVKNNQKIGVDSDTLEIMVCTAIRNGTQREWRFLLYQLLKTTYSAKEKQQFLSGLTCSTNVTTLYNLVSVTDTSFEPLWSDGEDILLGMMKTSYGRSALFKYIQNNTAAFNTTFGPQILEKKIFEILTLAREEQGIYRIATFIGNCTLVPGTKEEKQKKIEKIKMKISTNKNIRENVNKWLSNRKKRR</sequence>
<dbReference type="InterPro" id="IPR024571">
    <property type="entry name" value="ERAP1-like_C_dom"/>
</dbReference>
<dbReference type="Pfam" id="PF11838">
    <property type="entry name" value="ERAP1_C"/>
    <property type="match status" value="1"/>
</dbReference>
<accession>A0A0K2T263</accession>
<dbReference type="PANTHER" id="PTHR11533">
    <property type="entry name" value="PROTEASE M1 ZINC METALLOPROTEASE"/>
    <property type="match status" value="1"/>
</dbReference>
<dbReference type="GO" id="GO:0042277">
    <property type="term" value="F:peptide binding"/>
    <property type="evidence" value="ECO:0007669"/>
    <property type="project" value="TreeGrafter"/>
</dbReference>
<dbReference type="GO" id="GO:0006508">
    <property type="term" value="P:proteolysis"/>
    <property type="evidence" value="ECO:0007669"/>
    <property type="project" value="TreeGrafter"/>
</dbReference>
<dbReference type="OrthoDB" id="7864030at2759"/>
<protein>
    <submittedName>
        <fullName evidence="3">Aminopeptidase Nlike [Musca domestica]</fullName>
    </submittedName>
</protein>
<evidence type="ECO:0000256" key="1">
    <source>
        <dbReference type="ARBA" id="ARBA00010136"/>
    </source>
</evidence>
<organism evidence="3">
    <name type="scientific">Lepeophtheirus salmonis</name>
    <name type="common">Salmon louse</name>
    <name type="synonym">Caligus salmonis</name>
    <dbReference type="NCBI Taxonomy" id="72036"/>
    <lineage>
        <taxon>Eukaryota</taxon>
        <taxon>Metazoa</taxon>
        <taxon>Ecdysozoa</taxon>
        <taxon>Arthropoda</taxon>
        <taxon>Crustacea</taxon>
        <taxon>Multicrustacea</taxon>
        <taxon>Hexanauplia</taxon>
        <taxon>Copepoda</taxon>
        <taxon>Siphonostomatoida</taxon>
        <taxon>Caligidae</taxon>
        <taxon>Lepeophtheirus</taxon>
    </lineage>
</organism>
<keyword evidence="3" id="KW-0378">Hydrolase</keyword>
<dbReference type="GO" id="GO:0016020">
    <property type="term" value="C:membrane"/>
    <property type="evidence" value="ECO:0007669"/>
    <property type="project" value="TreeGrafter"/>
</dbReference>
<dbReference type="GO" id="GO:0070006">
    <property type="term" value="F:metalloaminopeptidase activity"/>
    <property type="evidence" value="ECO:0007669"/>
    <property type="project" value="TreeGrafter"/>
</dbReference>
<dbReference type="EMBL" id="HACA01002798">
    <property type="protein sequence ID" value="CDW20159.1"/>
    <property type="molecule type" value="Transcribed_RNA"/>
</dbReference>
<dbReference type="GO" id="GO:0005615">
    <property type="term" value="C:extracellular space"/>
    <property type="evidence" value="ECO:0007669"/>
    <property type="project" value="TreeGrafter"/>
</dbReference>
<dbReference type="AlphaFoldDB" id="A0A0K2T263"/>
<reference evidence="3" key="1">
    <citation type="submission" date="2014-05" db="EMBL/GenBank/DDBJ databases">
        <authorList>
            <person name="Chronopoulou M."/>
        </authorList>
    </citation>
    <scope>NUCLEOTIDE SEQUENCE</scope>
    <source>
        <tissue evidence="3">Whole organism</tissue>
    </source>
</reference>
<evidence type="ECO:0000313" key="3">
    <source>
        <dbReference type="EMBL" id="CDW20159.1"/>
    </source>
</evidence>
<dbReference type="Gene3D" id="1.25.50.20">
    <property type="match status" value="1"/>
</dbReference>
<name>A0A0K2T263_LEPSM</name>
<dbReference type="InterPro" id="IPR050344">
    <property type="entry name" value="Peptidase_M1_aminopeptidases"/>
</dbReference>
<feature type="domain" description="ERAP1-like C-terminal" evidence="2">
    <location>
        <begin position="3"/>
        <end position="281"/>
    </location>
</feature>
<proteinExistence type="inferred from homology"/>
<comment type="similarity">
    <text evidence="1">Belongs to the peptidase M1 family.</text>
</comment>
<dbReference type="GO" id="GO:0043171">
    <property type="term" value="P:peptide catabolic process"/>
    <property type="evidence" value="ECO:0007669"/>
    <property type="project" value="TreeGrafter"/>
</dbReference>
<keyword evidence="3" id="KW-0031">Aminopeptidase</keyword>
<dbReference type="PANTHER" id="PTHR11533:SF294">
    <property type="entry name" value="THYROTROPIN-RELEASING HORMONE-DEGRADING ECTOENZYME"/>
    <property type="match status" value="1"/>
</dbReference>
<dbReference type="GO" id="GO:0008270">
    <property type="term" value="F:zinc ion binding"/>
    <property type="evidence" value="ECO:0007669"/>
    <property type="project" value="TreeGrafter"/>
</dbReference>
<evidence type="ECO:0000259" key="2">
    <source>
        <dbReference type="Pfam" id="PF11838"/>
    </source>
</evidence>
<dbReference type="GO" id="GO:0005737">
    <property type="term" value="C:cytoplasm"/>
    <property type="evidence" value="ECO:0007669"/>
    <property type="project" value="TreeGrafter"/>
</dbReference>
<keyword evidence="3" id="KW-0645">Protease</keyword>